<dbReference type="Pfam" id="PF02487">
    <property type="entry name" value="CLN3"/>
    <property type="match status" value="1"/>
</dbReference>
<dbReference type="EMBL" id="CCAG010015038">
    <property type="status" value="NOT_ANNOTATED_CDS"/>
    <property type="molecule type" value="Genomic_DNA"/>
</dbReference>
<name>A0A1B0FHT1_GLOMM</name>
<organism evidence="7 8">
    <name type="scientific">Glossina morsitans morsitans</name>
    <name type="common">Savannah tsetse fly</name>
    <dbReference type="NCBI Taxonomy" id="37546"/>
    <lineage>
        <taxon>Eukaryota</taxon>
        <taxon>Metazoa</taxon>
        <taxon>Ecdysozoa</taxon>
        <taxon>Arthropoda</taxon>
        <taxon>Hexapoda</taxon>
        <taxon>Insecta</taxon>
        <taxon>Pterygota</taxon>
        <taxon>Neoptera</taxon>
        <taxon>Endopterygota</taxon>
        <taxon>Diptera</taxon>
        <taxon>Brachycera</taxon>
        <taxon>Muscomorpha</taxon>
        <taxon>Hippoboscoidea</taxon>
        <taxon>Glossinidae</taxon>
        <taxon>Glossina</taxon>
    </lineage>
</organism>
<dbReference type="STRING" id="37546.A0A1B0FHT1"/>
<dbReference type="GO" id="GO:0005765">
    <property type="term" value="C:lysosomal membrane"/>
    <property type="evidence" value="ECO:0007669"/>
    <property type="project" value="UniProtKB-SubCell"/>
</dbReference>
<dbReference type="VEuPathDB" id="VectorBase:GMOY003350"/>
<dbReference type="PANTHER" id="PTHR10981">
    <property type="entry name" value="BATTENIN"/>
    <property type="match status" value="1"/>
</dbReference>
<dbReference type="PhylomeDB" id="A0A1B0FHT1"/>
<comment type="caution">
    <text evidence="6">Lacks conserved residue(s) required for the propagation of feature annotation.</text>
</comment>
<accession>A0A1B0FHT1</accession>
<feature type="transmembrane region" description="Helical" evidence="6">
    <location>
        <begin position="28"/>
        <end position="51"/>
    </location>
</feature>
<keyword evidence="6" id="KW-0458">Lysosome</keyword>
<evidence type="ECO:0000256" key="5">
    <source>
        <dbReference type="ARBA" id="ARBA00023136"/>
    </source>
</evidence>
<evidence type="ECO:0000256" key="4">
    <source>
        <dbReference type="ARBA" id="ARBA00022989"/>
    </source>
</evidence>
<dbReference type="Proteomes" id="UP000092444">
    <property type="component" value="Unassembled WGS sequence"/>
</dbReference>
<evidence type="ECO:0000256" key="2">
    <source>
        <dbReference type="ARBA" id="ARBA00022448"/>
    </source>
</evidence>
<protein>
    <recommendedName>
        <fullName evidence="6">Battenin</fullName>
    </recommendedName>
</protein>
<comment type="subcellular location">
    <subcellularLocation>
        <location evidence="1">Endomembrane system</location>
        <topology evidence="1">Multi-pass membrane protein</topology>
    </subcellularLocation>
    <subcellularLocation>
        <location evidence="6">Lysosome membrane</location>
        <topology evidence="6">Multi-pass membrane protein</topology>
    </subcellularLocation>
</comment>
<dbReference type="PRINTS" id="PR01315">
    <property type="entry name" value="BATTENIN"/>
</dbReference>
<dbReference type="GO" id="GO:0007040">
    <property type="term" value="P:lysosome organization"/>
    <property type="evidence" value="ECO:0007669"/>
    <property type="project" value="TreeGrafter"/>
</dbReference>
<keyword evidence="3 6" id="KW-0812">Transmembrane</keyword>
<dbReference type="EnsemblMetazoa" id="GMOY003350-RA">
    <property type="protein sequence ID" value="GMOY003350-PA"/>
    <property type="gene ID" value="GMOY003350"/>
</dbReference>
<dbReference type="InterPro" id="IPR003492">
    <property type="entry name" value="Battenin_disease_Cln3"/>
</dbReference>
<reference evidence="7" key="1">
    <citation type="submission" date="2020-05" db="UniProtKB">
        <authorList>
            <consortium name="EnsemblMetazoa"/>
        </authorList>
    </citation>
    <scope>IDENTIFICATION</scope>
    <source>
        <strain evidence="7">Yale</strain>
    </source>
</reference>
<evidence type="ECO:0000256" key="6">
    <source>
        <dbReference type="RuleBase" id="RU361113"/>
    </source>
</evidence>
<dbReference type="GO" id="GO:0012505">
    <property type="term" value="C:endomembrane system"/>
    <property type="evidence" value="ECO:0007669"/>
    <property type="project" value="UniProtKB-SubCell"/>
</dbReference>
<keyword evidence="2" id="KW-0813">Transport</keyword>
<evidence type="ECO:0000256" key="1">
    <source>
        <dbReference type="ARBA" id="ARBA00004127"/>
    </source>
</evidence>
<keyword evidence="8" id="KW-1185">Reference proteome</keyword>
<feature type="transmembrane region" description="Helical" evidence="6">
    <location>
        <begin position="72"/>
        <end position="94"/>
    </location>
</feature>
<comment type="similarity">
    <text evidence="6">Belongs to the battenin family.</text>
</comment>
<dbReference type="PANTHER" id="PTHR10981:SF0">
    <property type="entry name" value="BATTENIN"/>
    <property type="match status" value="1"/>
</dbReference>
<evidence type="ECO:0000313" key="7">
    <source>
        <dbReference type="EnsemblMetazoa" id="GMOY003350-PA"/>
    </source>
</evidence>
<dbReference type="GO" id="GO:0051453">
    <property type="term" value="P:regulation of intracellular pH"/>
    <property type="evidence" value="ECO:0007669"/>
    <property type="project" value="TreeGrafter"/>
</dbReference>
<keyword evidence="5 6" id="KW-0472">Membrane</keyword>
<evidence type="ECO:0000256" key="3">
    <source>
        <dbReference type="ARBA" id="ARBA00022692"/>
    </source>
</evidence>
<sequence length="158" mass="17313">MSTTNHQVLAAPSYSARSGRSLWRDLSAYWILGLCNNYGYVVMLSAAHDIIGQFHYDDLSDHDDAIGKGRHCHIVSTGAILLADILPSLFVKIIMPFFPFWVHFRIALAVCFSAAGFLLVGFASFKWMALLGVVVTSASSGIGETTFLGYSSNFNKQV</sequence>
<feature type="transmembrane region" description="Helical" evidence="6">
    <location>
        <begin position="100"/>
        <end position="120"/>
    </location>
</feature>
<evidence type="ECO:0000313" key="8">
    <source>
        <dbReference type="Proteomes" id="UP000092444"/>
    </source>
</evidence>
<dbReference type="AlphaFoldDB" id="A0A1B0FHT1"/>
<keyword evidence="4 6" id="KW-1133">Transmembrane helix</keyword>
<proteinExistence type="inferred from homology"/>
<feature type="transmembrane region" description="Helical" evidence="6">
    <location>
        <begin position="127"/>
        <end position="150"/>
    </location>
</feature>